<accession>T1B8V5</accession>
<comment type="caution">
    <text evidence="7">The sequence shown here is derived from an EMBL/GenBank/DDBJ whole genome shotgun (WGS) entry which is preliminary data.</text>
</comment>
<keyword evidence="3" id="KW-0413">Isomerase</keyword>
<dbReference type="PANTHER" id="PTHR13710:SF105">
    <property type="entry name" value="ATP-DEPENDENT DNA HELICASE Q1"/>
    <property type="match status" value="1"/>
</dbReference>
<dbReference type="InterPro" id="IPR027417">
    <property type="entry name" value="P-loop_NTPase"/>
</dbReference>
<dbReference type="GO" id="GO:0030894">
    <property type="term" value="C:replisome"/>
    <property type="evidence" value="ECO:0007669"/>
    <property type="project" value="TreeGrafter"/>
</dbReference>
<comment type="similarity">
    <text evidence="1">Belongs to the helicase family. RecQ subfamily.</text>
</comment>
<name>T1B8V5_9ZZZZ</name>
<dbReference type="Gene3D" id="3.40.50.300">
    <property type="entry name" value="P-loop containing nucleotide triphosphate hydrolases"/>
    <property type="match status" value="1"/>
</dbReference>
<feature type="domain" description="Helicase C-terminal" evidence="6">
    <location>
        <begin position="1"/>
        <end position="70"/>
    </location>
</feature>
<proteinExistence type="inferred from homology"/>
<dbReference type="EMBL" id="AUZX01005021">
    <property type="protein sequence ID" value="EQD69356.1"/>
    <property type="molecule type" value="Genomic_DNA"/>
</dbReference>
<comment type="catalytic activity">
    <reaction evidence="4">
        <text>Couples ATP hydrolysis with the unwinding of duplex DNA by translocating in the 3'-5' direction.</text>
        <dbReference type="EC" id="5.6.2.4"/>
    </reaction>
</comment>
<dbReference type="GO" id="GO:0043138">
    <property type="term" value="F:3'-5' DNA helicase activity"/>
    <property type="evidence" value="ECO:0007669"/>
    <property type="project" value="UniProtKB-EC"/>
</dbReference>
<dbReference type="GO" id="GO:0003677">
    <property type="term" value="F:DNA binding"/>
    <property type="evidence" value="ECO:0007669"/>
    <property type="project" value="UniProtKB-KW"/>
</dbReference>
<dbReference type="AlphaFoldDB" id="T1B8V5"/>
<reference evidence="7" key="2">
    <citation type="journal article" date="2014" name="ISME J.">
        <title>Microbial stratification in low pH oxic and suboxic macroscopic growths along an acid mine drainage.</title>
        <authorList>
            <person name="Mendez-Garcia C."/>
            <person name="Mesa V."/>
            <person name="Sprenger R.R."/>
            <person name="Richter M."/>
            <person name="Diez M.S."/>
            <person name="Solano J."/>
            <person name="Bargiela R."/>
            <person name="Golyshina O.V."/>
            <person name="Manteca A."/>
            <person name="Ramos J.L."/>
            <person name="Gallego J.R."/>
            <person name="Llorente I."/>
            <person name="Martins Dos Santos V.A."/>
            <person name="Jensen O.N."/>
            <person name="Pelaez A.I."/>
            <person name="Sanchez J."/>
            <person name="Ferrer M."/>
        </authorList>
    </citation>
    <scope>NUCLEOTIDE SEQUENCE</scope>
</reference>
<dbReference type="PROSITE" id="PS51194">
    <property type="entry name" value="HELICASE_CTER"/>
    <property type="match status" value="1"/>
</dbReference>
<keyword evidence="2" id="KW-0238">DNA-binding</keyword>
<dbReference type="InterPro" id="IPR001650">
    <property type="entry name" value="Helicase_C-like"/>
</dbReference>
<gene>
    <name evidence="7" type="ORF">B1A_06943</name>
</gene>
<reference evidence="7" key="1">
    <citation type="submission" date="2013-08" db="EMBL/GenBank/DDBJ databases">
        <authorList>
            <person name="Mendez C."/>
            <person name="Richter M."/>
            <person name="Ferrer M."/>
            <person name="Sanchez J."/>
        </authorList>
    </citation>
    <scope>NUCLEOTIDE SEQUENCE</scope>
</reference>
<protein>
    <recommendedName>
        <fullName evidence="5">DNA 3'-5' helicase</fullName>
        <ecNumber evidence="5">5.6.2.4</ecNumber>
    </recommendedName>
</protein>
<dbReference type="EC" id="5.6.2.4" evidence="5"/>
<evidence type="ECO:0000256" key="3">
    <source>
        <dbReference type="ARBA" id="ARBA00023235"/>
    </source>
</evidence>
<dbReference type="GO" id="GO:0009378">
    <property type="term" value="F:four-way junction helicase activity"/>
    <property type="evidence" value="ECO:0007669"/>
    <property type="project" value="TreeGrafter"/>
</dbReference>
<evidence type="ECO:0000259" key="6">
    <source>
        <dbReference type="PROSITE" id="PS51194"/>
    </source>
</evidence>
<organism evidence="7">
    <name type="scientific">mine drainage metagenome</name>
    <dbReference type="NCBI Taxonomy" id="410659"/>
    <lineage>
        <taxon>unclassified sequences</taxon>
        <taxon>metagenomes</taxon>
        <taxon>ecological metagenomes</taxon>
    </lineage>
</organism>
<dbReference type="GO" id="GO:0043590">
    <property type="term" value="C:bacterial nucleoid"/>
    <property type="evidence" value="ECO:0007669"/>
    <property type="project" value="TreeGrafter"/>
</dbReference>
<dbReference type="PANTHER" id="PTHR13710">
    <property type="entry name" value="DNA HELICASE RECQ FAMILY MEMBER"/>
    <property type="match status" value="1"/>
</dbReference>
<dbReference type="SUPFAM" id="SSF52540">
    <property type="entry name" value="P-loop containing nucleoside triphosphate hydrolases"/>
    <property type="match status" value="1"/>
</dbReference>
<dbReference type="Pfam" id="PF00271">
    <property type="entry name" value="Helicase_C"/>
    <property type="match status" value="1"/>
</dbReference>
<evidence type="ECO:0000256" key="1">
    <source>
        <dbReference type="ARBA" id="ARBA00005446"/>
    </source>
</evidence>
<dbReference type="GO" id="GO:0005737">
    <property type="term" value="C:cytoplasm"/>
    <property type="evidence" value="ECO:0007669"/>
    <property type="project" value="TreeGrafter"/>
</dbReference>
<sequence length="70" mass="7914">MVREILLDRKHRPAIVYTPTRKQAESLAEELAGELAVASYHAGLDAERRRRVQEEFMAGKLDVMVATTAF</sequence>
<evidence type="ECO:0000256" key="4">
    <source>
        <dbReference type="ARBA" id="ARBA00034617"/>
    </source>
</evidence>
<dbReference type="GO" id="GO:0006310">
    <property type="term" value="P:DNA recombination"/>
    <property type="evidence" value="ECO:0007669"/>
    <property type="project" value="TreeGrafter"/>
</dbReference>
<evidence type="ECO:0000313" key="7">
    <source>
        <dbReference type="EMBL" id="EQD69356.1"/>
    </source>
</evidence>
<evidence type="ECO:0000256" key="2">
    <source>
        <dbReference type="ARBA" id="ARBA00023125"/>
    </source>
</evidence>
<evidence type="ECO:0000256" key="5">
    <source>
        <dbReference type="ARBA" id="ARBA00034808"/>
    </source>
</evidence>
<feature type="non-terminal residue" evidence="7">
    <location>
        <position position="70"/>
    </location>
</feature>
<dbReference type="GO" id="GO:0006281">
    <property type="term" value="P:DNA repair"/>
    <property type="evidence" value="ECO:0007669"/>
    <property type="project" value="TreeGrafter"/>
</dbReference>